<keyword evidence="2" id="KW-0456">Lyase</keyword>
<dbReference type="EMBL" id="JACIIV010000008">
    <property type="protein sequence ID" value="MBB6227196.1"/>
    <property type="molecule type" value="Genomic_DNA"/>
</dbReference>
<organism evidence="2 3">
    <name type="scientific">Polymorphobacter multimanifer</name>
    <dbReference type="NCBI Taxonomy" id="1070431"/>
    <lineage>
        <taxon>Bacteria</taxon>
        <taxon>Pseudomonadati</taxon>
        <taxon>Pseudomonadota</taxon>
        <taxon>Alphaproteobacteria</taxon>
        <taxon>Sphingomonadales</taxon>
        <taxon>Sphingosinicellaceae</taxon>
        <taxon>Polymorphobacter</taxon>
    </lineage>
</organism>
<dbReference type="Pfam" id="PF02602">
    <property type="entry name" value="HEM4"/>
    <property type="match status" value="1"/>
</dbReference>
<evidence type="ECO:0000259" key="1">
    <source>
        <dbReference type="Pfam" id="PF02602"/>
    </source>
</evidence>
<dbReference type="InterPro" id="IPR036108">
    <property type="entry name" value="4pyrrol_syn_uPrphyn_synt_sf"/>
</dbReference>
<keyword evidence="3" id="KW-1185">Reference proteome</keyword>
<dbReference type="Gene3D" id="3.40.50.10090">
    <property type="match status" value="1"/>
</dbReference>
<sequence>MPARVLVTRPEPSASRTAAALEAAGFEAVVAPLMDHEALDWALPETRPQAVMITSAAGARLAGPAAAALHDLPALCVGEATAAAARRAGFAEAHALGGDVAALLDAAATRGFSRLLHLAGEDRTAVGMPAGIAITVRTVYRARLLPLADPGPLEAVLLYSPRSAAHFAVEWARLGRVPDLLLAALSPAVLTAAGPWARTVTAASPDEPSLLAALADAGL</sequence>
<dbReference type="InterPro" id="IPR003754">
    <property type="entry name" value="4pyrrol_synth_uPrphyn_synth"/>
</dbReference>
<dbReference type="Proteomes" id="UP000538147">
    <property type="component" value="Unassembled WGS sequence"/>
</dbReference>
<dbReference type="GO" id="GO:0004852">
    <property type="term" value="F:uroporphyrinogen-III synthase activity"/>
    <property type="evidence" value="ECO:0007669"/>
    <property type="project" value="UniProtKB-EC"/>
</dbReference>
<dbReference type="GO" id="GO:0033014">
    <property type="term" value="P:tetrapyrrole biosynthetic process"/>
    <property type="evidence" value="ECO:0007669"/>
    <property type="project" value="InterPro"/>
</dbReference>
<name>A0A841L4J6_9SPHN</name>
<dbReference type="AlphaFoldDB" id="A0A841L4J6"/>
<evidence type="ECO:0000313" key="2">
    <source>
        <dbReference type="EMBL" id="MBB6227196.1"/>
    </source>
</evidence>
<dbReference type="EC" id="4.2.1.75" evidence="2"/>
<accession>A0A841L4J6</accession>
<protein>
    <submittedName>
        <fullName evidence="2">Uroporphyrinogen-III synthase</fullName>
        <ecNumber evidence="2">4.2.1.75</ecNumber>
    </submittedName>
</protein>
<proteinExistence type="predicted"/>
<comment type="caution">
    <text evidence="2">The sequence shown here is derived from an EMBL/GenBank/DDBJ whole genome shotgun (WGS) entry which is preliminary data.</text>
</comment>
<feature type="domain" description="Tetrapyrrole biosynthesis uroporphyrinogen III synthase" evidence="1">
    <location>
        <begin position="16"/>
        <end position="211"/>
    </location>
</feature>
<evidence type="ECO:0000313" key="3">
    <source>
        <dbReference type="Proteomes" id="UP000538147"/>
    </source>
</evidence>
<dbReference type="RefSeq" id="WP_184197291.1">
    <property type="nucleotide sequence ID" value="NZ_JACIIV010000008.1"/>
</dbReference>
<reference evidence="2 3" key="1">
    <citation type="submission" date="2020-08" db="EMBL/GenBank/DDBJ databases">
        <title>Genomic Encyclopedia of Type Strains, Phase IV (KMG-IV): sequencing the most valuable type-strain genomes for metagenomic binning, comparative biology and taxonomic classification.</title>
        <authorList>
            <person name="Goeker M."/>
        </authorList>
    </citation>
    <scope>NUCLEOTIDE SEQUENCE [LARGE SCALE GENOMIC DNA]</scope>
    <source>
        <strain evidence="2 3">DSM 102189</strain>
    </source>
</reference>
<gene>
    <name evidence="2" type="ORF">FHS79_001360</name>
</gene>
<dbReference type="SUPFAM" id="SSF69618">
    <property type="entry name" value="HemD-like"/>
    <property type="match status" value="1"/>
</dbReference>